<dbReference type="EC" id="2.7.13.3" evidence="2"/>
<dbReference type="PANTHER" id="PTHR43065">
    <property type="entry name" value="SENSOR HISTIDINE KINASE"/>
    <property type="match status" value="1"/>
</dbReference>
<gene>
    <name evidence="5" type="ORF">FKY71_06595</name>
</gene>
<feature type="transmembrane region" description="Helical" evidence="3">
    <location>
        <begin position="186"/>
        <end position="208"/>
    </location>
</feature>
<dbReference type="PANTHER" id="PTHR43065:SF42">
    <property type="entry name" value="TWO-COMPONENT SENSOR PPRA"/>
    <property type="match status" value="1"/>
</dbReference>
<evidence type="ECO:0000313" key="5">
    <source>
        <dbReference type="EMBL" id="TQE99834.1"/>
    </source>
</evidence>
<comment type="caution">
    <text evidence="5">The sequence shown here is derived from an EMBL/GenBank/DDBJ whole genome shotgun (WGS) entry which is preliminary data.</text>
</comment>
<feature type="transmembrane region" description="Helical" evidence="3">
    <location>
        <begin position="38"/>
        <end position="59"/>
    </location>
</feature>
<evidence type="ECO:0000256" key="1">
    <source>
        <dbReference type="ARBA" id="ARBA00000085"/>
    </source>
</evidence>
<feature type="transmembrane region" description="Helical" evidence="3">
    <location>
        <begin position="65"/>
        <end position="86"/>
    </location>
</feature>
<keyword evidence="3" id="KW-1133">Transmembrane helix</keyword>
<dbReference type="SMART" id="SM00387">
    <property type="entry name" value="HATPase_c"/>
    <property type="match status" value="1"/>
</dbReference>
<dbReference type="Gene3D" id="3.30.565.10">
    <property type="entry name" value="Histidine kinase-like ATPase, C-terminal domain"/>
    <property type="match status" value="1"/>
</dbReference>
<feature type="domain" description="Histidine kinase" evidence="4">
    <location>
        <begin position="264"/>
        <end position="487"/>
    </location>
</feature>
<evidence type="ECO:0000259" key="4">
    <source>
        <dbReference type="PROSITE" id="PS50109"/>
    </source>
</evidence>
<dbReference type="InterPro" id="IPR004358">
    <property type="entry name" value="Sig_transdc_His_kin-like_C"/>
</dbReference>
<feature type="transmembrane region" description="Helical" evidence="3">
    <location>
        <begin position="123"/>
        <end position="142"/>
    </location>
</feature>
<dbReference type="GO" id="GO:0004673">
    <property type="term" value="F:protein histidine kinase activity"/>
    <property type="evidence" value="ECO:0007669"/>
    <property type="project" value="UniProtKB-EC"/>
</dbReference>
<reference evidence="5 6" key="1">
    <citation type="submission" date="2019-06" db="EMBL/GenBank/DDBJ databases">
        <title>Metagenome assembled Genome of Spiribacter salinus SL48-SHIP from the microbial mat of Salt Lake 48 (Novosibirsk region, Russia).</title>
        <authorList>
            <person name="Shipova A."/>
            <person name="Rozanov A.S."/>
            <person name="Bryanskaya A.V."/>
            <person name="Peltek S.E."/>
        </authorList>
    </citation>
    <scope>NUCLEOTIDE SEQUENCE [LARGE SCALE GENOMIC DNA]</scope>
    <source>
        <strain evidence="5">SL48-SHIP-2</strain>
    </source>
</reference>
<accession>A0A540VSU8</accession>
<evidence type="ECO:0000256" key="2">
    <source>
        <dbReference type="ARBA" id="ARBA00012438"/>
    </source>
</evidence>
<evidence type="ECO:0000256" key="3">
    <source>
        <dbReference type="SAM" id="Phobius"/>
    </source>
</evidence>
<dbReference type="SUPFAM" id="SSF55874">
    <property type="entry name" value="ATPase domain of HSP90 chaperone/DNA topoisomerase II/histidine kinase"/>
    <property type="match status" value="1"/>
</dbReference>
<feature type="transmembrane region" description="Helical" evidence="3">
    <location>
        <begin position="154"/>
        <end position="174"/>
    </location>
</feature>
<protein>
    <recommendedName>
        <fullName evidence="2">histidine kinase</fullName>
        <ecNumber evidence="2">2.7.13.3</ecNumber>
    </recommendedName>
</protein>
<feature type="transmembrane region" description="Helical" evidence="3">
    <location>
        <begin position="12"/>
        <end position="31"/>
    </location>
</feature>
<proteinExistence type="predicted"/>
<keyword evidence="3" id="KW-0812">Transmembrane</keyword>
<dbReference type="AlphaFoldDB" id="A0A540VSU8"/>
<feature type="transmembrane region" description="Helical" evidence="3">
    <location>
        <begin position="93"/>
        <end position="111"/>
    </location>
</feature>
<dbReference type="Proteomes" id="UP000315400">
    <property type="component" value="Unassembled WGS sequence"/>
</dbReference>
<organism evidence="5 6">
    <name type="scientific">Spiribacter salinus</name>
    <dbReference type="NCBI Taxonomy" id="1335746"/>
    <lineage>
        <taxon>Bacteria</taxon>
        <taxon>Pseudomonadati</taxon>
        <taxon>Pseudomonadota</taxon>
        <taxon>Gammaproteobacteria</taxon>
        <taxon>Chromatiales</taxon>
        <taxon>Ectothiorhodospiraceae</taxon>
        <taxon>Spiribacter</taxon>
    </lineage>
</organism>
<dbReference type="InterPro" id="IPR003594">
    <property type="entry name" value="HATPase_dom"/>
</dbReference>
<dbReference type="PRINTS" id="PR00344">
    <property type="entry name" value="BCTRLSENSOR"/>
</dbReference>
<dbReference type="STRING" id="1260251.SPISAL_00925"/>
<comment type="catalytic activity">
    <reaction evidence="1">
        <text>ATP + protein L-histidine = ADP + protein N-phospho-L-histidine.</text>
        <dbReference type="EC" id="2.7.13.3"/>
    </reaction>
</comment>
<dbReference type="InterPro" id="IPR005467">
    <property type="entry name" value="His_kinase_dom"/>
</dbReference>
<dbReference type="EMBL" id="VIFK01000037">
    <property type="protein sequence ID" value="TQE99834.1"/>
    <property type="molecule type" value="Genomic_DNA"/>
</dbReference>
<sequence>MADFVDAGTLVLMLSLGTMAFGGVVLVAGNAGDLATRLWSAGFLMGGGGVLLLLLRGQIPSVVSIQVGNTIMLGGVACMLCALSVYTQRPRMLRVVALWFLGSVVLFNVAASPPILAPLHVRVLIIAGVVSLSQLLAVIILSAVQFQTTRLLNVLRFSHAALGVAFAARFLFILQTHTGSDYLGPYPFVGSSILNGLFFMAAIFIAFVQGPTFMMLKKEQADKEAFEARKQLADEVASRWAERRLQAARLDDARAGTIEHFARGVAHDANNIIGVLQLGYGQIIDQVKRRQKVGAEALKLMETALDQARITTSGLMALGGKEPPPLADVCIETVVDEVASMLESTLPTNIRLELATEPGLLAYTHRGFLISALFNLASNARDAMPRGGVLRLTTQHRDRLPEGSVRIGTPLSGSVVDIAITDQGAGIEPEALGRLFRPMFTTKEHHDGHGYGLYMVQGVVDRTGAALVVETALGQGTTMHFLIREIKRG</sequence>
<dbReference type="PROSITE" id="PS50109">
    <property type="entry name" value="HIS_KIN"/>
    <property type="match status" value="1"/>
</dbReference>
<dbReference type="Pfam" id="PF02518">
    <property type="entry name" value="HATPase_c"/>
    <property type="match status" value="1"/>
</dbReference>
<evidence type="ECO:0000313" key="6">
    <source>
        <dbReference type="Proteomes" id="UP000315400"/>
    </source>
</evidence>
<dbReference type="InterPro" id="IPR036890">
    <property type="entry name" value="HATPase_C_sf"/>
</dbReference>
<keyword evidence="3" id="KW-0472">Membrane</keyword>
<name>A0A540VSU8_9GAMM</name>